<feature type="domain" description="PRC-barrel" evidence="1">
    <location>
        <begin position="21"/>
        <end position="94"/>
    </location>
</feature>
<dbReference type="InterPro" id="IPR014747">
    <property type="entry name" value="Bac_photo_RC_H_C"/>
</dbReference>
<dbReference type="Pfam" id="PF05239">
    <property type="entry name" value="PRC"/>
    <property type="match status" value="1"/>
</dbReference>
<evidence type="ECO:0000313" key="2">
    <source>
        <dbReference type="EMBL" id="GGB65305.1"/>
    </source>
</evidence>
<dbReference type="Proteomes" id="UP000615760">
    <property type="component" value="Unassembled WGS sequence"/>
</dbReference>
<gene>
    <name evidence="2" type="ORF">GCM10007424_01530</name>
</gene>
<protein>
    <recommendedName>
        <fullName evidence="1">PRC-barrel domain-containing protein</fullName>
    </recommendedName>
</protein>
<organism evidence="2 3">
    <name type="scientific">Flavobacterium suaedae</name>
    <dbReference type="NCBI Taxonomy" id="1767027"/>
    <lineage>
        <taxon>Bacteria</taxon>
        <taxon>Pseudomonadati</taxon>
        <taxon>Bacteroidota</taxon>
        <taxon>Flavobacteriia</taxon>
        <taxon>Flavobacteriales</taxon>
        <taxon>Flavobacteriaceae</taxon>
        <taxon>Flavobacterium</taxon>
    </lineage>
</organism>
<reference evidence="3" key="1">
    <citation type="journal article" date="2019" name="Int. J. Syst. Evol. Microbiol.">
        <title>The Global Catalogue of Microorganisms (GCM) 10K type strain sequencing project: providing services to taxonomists for standard genome sequencing and annotation.</title>
        <authorList>
            <consortium name="The Broad Institute Genomics Platform"/>
            <consortium name="The Broad Institute Genome Sequencing Center for Infectious Disease"/>
            <person name="Wu L."/>
            <person name="Ma J."/>
        </authorList>
    </citation>
    <scope>NUCLEOTIDE SEQUENCE [LARGE SCALE GENOMIC DNA]</scope>
    <source>
        <strain evidence="3">CGMCC 1.15461</strain>
    </source>
</reference>
<accession>A0ABQ1JCG5</accession>
<dbReference type="InterPro" id="IPR011033">
    <property type="entry name" value="PRC_barrel-like_sf"/>
</dbReference>
<proteinExistence type="predicted"/>
<sequence length="167" mass="19530">MTTDKRNLYRLDELSDYKVASHYSDVRDWDLIDADSNKIGKIDNLLVNKATERVVYLDVEVNEELIKKGHETYNTPSNEGVHEFLNKDGENHLIVPIGAVTIDDDNKKVVSNLINFDTFSNTNRFEKGAAIDRDYEVKILGVYFPEDNEYHEDDDDFYNKRHFNHKR</sequence>
<dbReference type="Gene3D" id="3.90.50.10">
    <property type="entry name" value="Photosynthetic Reaction Center, subunit H, domain 2"/>
    <property type="match status" value="1"/>
</dbReference>
<dbReference type="RefSeq" id="WP_188619318.1">
    <property type="nucleotide sequence ID" value="NZ_BMJE01000001.1"/>
</dbReference>
<comment type="caution">
    <text evidence="2">The sequence shown here is derived from an EMBL/GenBank/DDBJ whole genome shotgun (WGS) entry which is preliminary data.</text>
</comment>
<dbReference type="SUPFAM" id="SSF50346">
    <property type="entry name" value="PRC-barrel domain"/>
    <property type="match status" value="1"/>
</dbReference>
<dbReference type="InterPro" id="IPR027275">
    <property type="entry name" value="PRC-brl_dom"/>
</dbReference>
<keyword evidence="3" id="KW-1185">Reference proteome</keyword>
<name>A0ABQ1JCG5_9FLAO</name>
<dbReference type="EMBL" id="BMJE01000001">
    <property type="protein sequence ID" value="GGB65305.1"/>
    <property type="molecule type" value="Genomic_DNA"/>
</dbReference>
<evidence type="ECO:0000259" key="1">
    <source>
        <dbReference type="Pfam" id="PF05239"/>
    </source>
</evidence>
<evidence type="ECO:0000313" key="3">
    <source>
        <dbReference type="Proteomes" id="UP000615760"/>
    </source>
</evidence>